<sequence>MYFSSLSRTTRAVFIGVVYTVQVAQVNAQILPDNTLGTENSTVVPNQTIRGIRSERIDGGAVRGNNLFHSFQEFNIDEGRGAYFSNPEGIQNILSRVTGENPSNILGVLGVLGNANLF</sequence>
<organism evidence="2 3">
    <name type="scientific">Lyngbya aestuarii BL J</name>
    <dbReference type="NCBI Taxonomy" id="1348334"/>
    <lineage>
        <taxon>Bacteria</taxon>
        <taxon>Bacillati</taxon>
        <taxon>Cyanobacteriota</taxon>
        <taxon>Cyanophyceae</taxon>
        <taxon>Oscillatoriophycideae</taxon>
        <taxon>Oscillatoriales</taxon>
        <taxon>Microcoleaceae</taxon>
        <taxon>Lyngbya</taxon>
    </lineage>
</organism>
<dbReference type="NCBIfam" id="TIGR01901">
    <property type="entry name" value="adhes_NPXG"/>
    <property type="match status" value="1"/>
</dbReference>
<dbReference type="PATRIC" id="fig|1348334.3.peg.77"/>
<protein>
    <submittedName>
        <fullName evidence="2">Filamentous hemagglutinin family N-terminal domain protein</fullName>
    </submittedName>
</protein>
<dbReference type="Pfam" id="PF05860">
    <property type="entry name" value="TPS"/>
    <property type="match status" value="1"/>
</dbReference>
<gene>
    <name evidence="2" type="ORF">M595_0079</name>
</gene>
<comment type="caution">
    <text evidence="2">The sequence shown here is derived from an EMBL/GenBank/DDBJ whole genome shotgun (WGS) entry which is preliminary data.</text>
</comment>
<name>U7QTT3_9CYAN</name>
<accession>U7QTT3</accession>
<proteinExistence type="predicted"/>
<dbReference type="InterPro" id="IPR008638">
    <property type="entry name" value="FhaB/CdiA-like_TPS"/>
</dbReference>
<dbReference type="InterPro" id="IPR011050">
    <property type="entry name" value="Pectin_lyase_fold/virulence"/>
</dbReference>
<dbReference type="InterPro" id="IPR012334">
    <property type="entry name" value="Pectin_lyas_fold"/>
</dbReference>
<evidence type="ECO:0000313" key="3">
    <source>
        <dbReference type="Proteomes" id="UP000017127"/>
    </source>
</evidence>
<dbReference type="Proteomes" id="UP000017127">
    <property type="component" value="Unassembled WGS sequence"/>
</dbReference>
<dbReference type="AlphaFoldDB" id="U7QTT3"/>
<keyword evidence="3" id="KW-1185">Reference proteome</keyword>
<dbReference type="EMBL" id="AUZM01000001">
    <property type="protein sequence ID" value="ERT09841.1"/>
    <property type="molecule type" value="Genomic_DNA"/>
</dbReference>
<evidence type="ECO:0000313" key="2">
    <source>
        <dbReference type="EMBL" id="ERT09841.1"/>
    </source>
</evidence>
<dbReference type="SUPFAM" id="SSF51126">
    <property type="entry name" value="Pectin lyase-like"/>
    <property type="match status" value="1"/>
</dbReference>
<evidence type="ECO:0000259" key="1">
    <source>
        <dbReference type="Pfam" id="PF05860"/>
    </source>
</evidence>
<reference evidence="2 3" key="1">
    <citation type="journal article" date="2013" name="Front. Microbiol.">
        <title>Comparative genomic analyses of the cyanobacterium, Lyngbya aestuarii BL J, a powerful hydrogen producer.</title>
        <authorList>
            <person name="Kothari A."/>
            <person name="Vaughn M."/>
            <person name="Garcia-Pichel F."/>
        </authorList>
    </citation>
    <scope>NUCLEOTIDE SEQUENCE [LARGE SCALE GENOMIC DNA]</scope>
    <source>
        <strain evidence="2 3">BL J</strain>
    </source>
</reference>
<dbReference type="Gene3D" id="2.160.20.10">
    <property type="entry name" value="Single-stranded right-handed beta-helix, Pectin lyase-like"/>
    <property type="match status" value="1"/>
</dbReference>
<feature type="domain" description="Filamentous haemagglutinin FhaB/tRNA nuclease CdiA-like TPS" evidence="1">
    <location>
        <begin position="28"/>
        <end position="118"/>
    </location>
</feature>